<keyword evidence="2" id="KW-1185">Reference proteome</keyword>
<dbReference type="GeneID" id="25289032"/>
<dbReference type="EMBL" id="KN847475">
    <property type="protein sequence ID" value="KIX09880.1"/>
    <property type="molecule type" value="Genomic_DNA"/>
</dbReference>
<dbReference type="HOGENOM" id="CLU_2591073_0_0_1"/>
<sequence length="80" mass="8612">MIPPTFSGLKGLQVDDREDGHVREESWASLSYLGCEEFVDRSGDDLALLWIGNARGSTVVSHETSSDGETVLSHAATTTC</sequence>
<dbReference type="Proteomes" id="UP000053617">
    <property type="component" value="Unassembled WGS sequence"/>
</dbReference>
<evidence type="ECO:0000313" key="1">
    <source>
        <dbReference type="EMBL" id="KIX09880.1"/>
    </source>
</evidence>
<dbReference type="VEuPathDB" id="FungiDB:Z518_00961"/>
<reference evidence="1 2" key="1">
    <citation type="submission" date="2015-01" db="EMBL/GenBank/DDBJ databases">
        <title>The Genome Sequence of Rhinocladiella mackenzie CBS 650.93.</title>
        <authorList>
            <consortium name="The Broad Institute Genomics Platform"/>
            <person name="Cuomo C."/>
            <person name="de Hoog S."/>
            <person name="Gorbushina A."/>
            <person name="Stielow B."/>
            <person name="Teixiera M."/>
            <person name="Abouelleil A."/>
            <person name="Chapman S.B."/>
            <person name="Priest M."/>
            <person name="Young S.K."/>
            <person name="Wortman J."/>
            <person name="Nusbaum C."/>
            <person name="Birren B."/>
        </authorList>
    </citation>
    <scope>NUCLEOTIDE SEQUENCE [LARGE SCALE GENOMIC DNA]</scope>
    <source>
        <strain evidence="1 2">CBS 650.93</strain>
    </source>
</reference>
<dbReference type="RefSeq" id="XP_013277016.1">
    <property type="nucleotide sequence ID" value="XM_013421562.1"/>
</dbReference>
<gene>
    <name evidence="1" type="ORF">Z518_00961</name>
</gene>
<name>A0A0D2JK59_9EURO</name>
<dbReference type="AlphaFoldDB" id="A0A0D2JK59"/>
<evidence type="ECO:0000313" key="2">
    <source>
        <dbReference type="Proteomes" id="UP000053617"/>
    </source>
</evidence>
<protein>
    <submittedName>
        <fullName evidence="1">Uncharacterized protein</fullName>
    </submittedName>
</protein>
<proteinExistence type="predicted"/>
<organism evidence="1 2">
    <name type="scientific">Rhinocladiella mackenziei CBS 650.93</name>
    <dbReference type="NCBI Taxonomy" id="1442369"/>
    <lineage>
        <taxon>Eukaryota</taxon>
        <taxon>Fungi</taxon>
        <taxon>Dikarya</taxon>
        <taxon>Ascomycota</taxon>
        <taxon>Pezizomycotina</taxon>
        <taxon>Eurotiomycetes</taxon>
        <taxon>Chaetothyriomycetidae</taxon>
        <taxon>Chaetothyriales</taxon>
        <taxon>Herpotrichiellaceae</taxon>
        <taxon>Rhinocladiella</taxon>
    </lineage>
</organism>
<accession>A0A0D2JK59</accession>